<feature type="region of interest" description="Disordered" evidence="11">
    <location>
        <begin position="57"/>
        <end position="167"/>
    </location>
</feature>
<dbReference type="PRINTS" id="PR01374">
    <property type="entry name" value="TONBPROTEIN"/>
</dbReference>
<dbReference type="InterPro" id="IPR037682">
    <property type="entry name" value="TonB_C"/>
</dbReference>
<dbReference type="Pfam" id="PF03544">
    <property type="entry name" value="TonB_C"/>
    <property type="match status" value="1"/>
</dbReference>
<feature type="domain" description="TonB C-terminal" evidence="12">
    <location>
        <begin position="171"/>
        <end position="264"/>
    </location>
</feature>
<name>A0A931HCB3_9SPHN</name>
<evidence type="ECO:0000256" key="5">
    <source>
        <dbReference type="ARBA" id="ARBA00022519"/>
    </source>
</evidence>
<evidence type="ECO:0000256" key="10">
    <source>
        <dbReference type="RuleBase" id="RU362123"/>
    </source>
</evidence>
<dbReference type="GO" id="GO:0031992">
    <property type="term" value="F:energy transducer activity"/>
    <property type="evidence" value="ECO:0007669"/>
    <property type="project" value="InterPro"/>
</dbReference>
<feature type="compositionally biased region" description="Low complexity" evidence="11">
    <location>
        <begin position="121"/>
        <end position="136"/>
    </location>
</feature>
<dbReference type="AlphaFoldDB" id="A0A931HCB3"/>
<dbReference type="GO" id="GO:0055085">
    <property type="term" value="P:transmembrane transport"/>
    <property type="evidence" value="ECO:0007669"/>
    <property type="project" value="InterPro"/>
</dbReference>
<evidence type="ECO:0000256" key="7">
    <source>
        <dbReference type="ARBA" id="ARBA00022927"/>
    </source>
</evidence>
<keyword evidence="3 10" id="KW-0813">Transport</keyword>
<dbReference type="GO" id="GO:0015891">
    <property type="term" value="P:siderophore transport"/>
    <property type="evidence" value="ECO:0007669"/>
    <property type="project" value="InterPro"/>
</dbReference>
<dbReference type="InterPro" id="IPR051045">
    <property type="entry name" value="TonB-dependent_transducer"/>
</dbReference>
<comment type="caution">
    <text evidence="13">The sequence shown here is derived from an EMBL/GenBank/DDBJ whole genome shotgun (WGS) entry which is preliminary data.</text>
</comment>
<keyword evidence="10" id="KW-0735">Signal-anchor</keyword>
<feature type="transmembrane region" description="Helical" evidence="10">
    <location>
        <begin position="14"/>
        <end position="35"/>
    </location>
</feature>
<evidence type="ECO:0000256" key="8">
    <source>
        <dbReference type="ARBA" id="ARBA00022989"/>
    </source>
</evidence>
<keyword evidence="14" id="KW-1185">Reference proteome</keyword>
<comment type="similarity">
    <text evidence="2 10">Belongs to the TonB family.</text>
</comment>
<keyword evidence="7 10" id="KW-0653">Protein transport</keyword>
<organism evidence="13 14">
    <name type="scientific">Novosphingobium aureum</name>
    <dbReference type="NCBI Taxonomy" id="2792964"/>
    <lineage>
        <taxon>Bacteria</taxon>
        <taxon>Pseudomonadati</taxon>
        <taxon>Pseudomonadota</taxon>
        <taxon>Alphaproteobacteria</taxon>
        <taxon>Sphingomonadales</taxon>
        <taxon>Sphingomonadaceae</taxon>
        <taxon>Novosphingobium</taxon>
    </lineage>
</organism>
<dbReference type="SUPFAM" id="SSF74653">
    <property type="entry name" value="TolA/TonB C-terminal domain"/>
    <property type="match status" value="1"/>
</dbReference>
<evidence type="ECO:0000256" key="1">
    <source>
        <dbReference type="ARBA" id="ARBA00004383"/>
    </source>
</evidence>
<comment type="function">
    <text evidence="10">Interacts with outer membrane receptor proteins that carry out high-affinity binding and energy dependent uptake into the periplasmic space of specific substrates. It could act to transduce energy from the cytoplasmic membrane to specific energy-requiring processes in the outer membrane, resulting in the release into the periplasm of ligands bound by these outer membrane proteins.</text>
</comment>
<dbReference type="Proteomes" id="UP000617634">
    <property type="component" value="Unassembled WGS sequence"/>
</dbReference>
<evidence type="ECO:0000313" key="13">
    <source>
        <dbReference type="EMBL" id="MBH0113405.1"/>
    </source>
</evidence>
<evidence type="ECO:0000256" key="6">
    <source>
        <dbReference type="ARBA" id="ARBA00022692"/>
    </source>
</evidence>
<dbReference type="RefSeq" id="WP_197163607.1">
    <property type="nucleotide sequence ID" value="NZ_JADZGI010000001.1"/>
</dbReference>
<keyword evidence="6 10" id="KW-0812">Transmembrane</keyword>
<evidence type="ECO:0000259" key="12">
    <source>
        <dbReference type="PROSITE" id="PS52015"/>
    </source>
</evidence>
<dbReference type="PANTHER" id="PTHR33446">
    <property type="entry name" value="PROTEIN TONB-RELATED"/>
    <property type="match status" value="1"/>
</dbReference>
<dbReference type="InterPro" id="IPR003538">
    <property type="entry name" value="TonB"/>
</dbReference>
<dbReference type="NCBIfam" id="TIGR01352">
    <property type="entry name" value="tonB_Cterm"/>
    <property type="match status" value="1"/>
</dbReference>
<evidence type="ECO:0000256" key="9">
    <source>
        <dbReference type="ARBA" id="ARBA00023136"/>
    </source>
</evidence>
<dbReference type="EMBL" id="JADZGI010000001">
    <property type="protein sequence ID" value="MBH0113405.1"/>
    <property type="molecule type" value="Genomic_DNA"/>
</dbReference>
<keyword evidence="8 10" id="KW-1133">Transmembrane helix</keyword>
<protein>
    <recommendedName>
        <fullName evidence="10">Protein TonB</fullName>
    </recommendedName>
</protein>
<keyword evidence="9 10" id="KW-0472">Membrane</keyword>
<reference evidence="13" key="1">
    <citation type="submission" date="2020-11" db="EMBL/GenBank/DDBJ databases">
        <title>Novosphingobium aureum sp. nov., a marine bacterium isolated from sediment of a salt flat.</title>
        <authorList>
            <person name="Yoo Y."/>
            <person name="Kim J.-J."/>
        </authorList>
    </citation>
    <scope>NUCLEOTIDE SEQUENCE</scope>
    <source>
        <strain evidence="13">YJ-S2-02</strain>
    </source>
</reference>
<comment type="subcellular location">
    <subcellularLocation>
        <location evidence="1 10">Cell inner membrane</location>
        <topology evidence="1 10">Single-pass membrane protein</topology>
        <orientation evidence="1 10">Periplasmic side</orientation>
    </subcellularLocation>
</comment>
<sequence length="264" mass="27399">MQAAALPVAEHRRWLIAGGTALAGHALALGAVMLWHRSGEPPVPEPVVLIDLPAGASAPAPSQADTDALDASQALAEPEPETVRPPLEPAVASAPSPLAMRLPTTPSPEVAVPLAAPRPSPARTEPRAPAQAAPAAAAPPAPRSDPREATGSAKSGKGPGDSPKAKKAQADYYAMIAAHLQRKKSYPKEAKKARQEGVVTVRFTVARDGSISNASIKRSSGHELLDGATLDLLRRVAPLPAMPDSMERESVTLALPIDYSLRTD</sequence>
<evidence type="ECO:0000256" key="3">
    <source>
        <dbReference type="ARBA" id="ARBA00022448"/>
    </source>
</evidence>
<dbReference type="GO" id="GO:0015031">
    <property type="term" value="P:protein transport"/>
    <property type="evidence" value="ECO:0007669"/>
    <property type="project" value="UniProtKB-UniRule"/>
</dbReference>
<dbReference type="GO" id="GO:0030288">
    <property type="term" value="C:outer membrane-bounded periplasmic space"/>
    <property type="evidence" value="ECO:0007669"/>
    <property type="project" value="InterPro"/>
</dbReference>
<proteinExistence type="inferred from homology"/>
<evidence type="ECO:0000256" key="11">
    <source>
        <dbReference type="SAM" id="MobiDB-lite"/>
    </source>
</evidence>
<dbReference type="PROSITE" id="PS52015">
    <property type="entry name" value="TONB_CTD"/>
    <property type="match status" value="1"/>
</dbReference>
<gene>
    <name evidence="13" type="ORF">I5E68_10640</name>
</gene>
<keyword evidence="5 10" id="KW-0997">Cell inner membrane</keyword>
<evidence type="ECO:0000313" key="14">
    <source>
        <dbReference type="Proteomes" id="UP000617634"/>
    </source>
</evidence>
<dbReference type="InterPro" id="IPR006260">
    <property type="entry name" value="TonB/TolA_C"/>
</dbReference>
<dbReference type="GO" id="GO:0005886">
    <property type="term" value="C:plasma membrane"/>
    <property type="evidence" value="ECO:0007669"/>
    <property type="project" value="UniProtKB-SubCell"/>
</dbReference>
<evidence type="ECO:0000256" key="4">
    <source>
        <dbReference type="ARBA" id="ARBA00022475"/>
    </source>
</evidence>
<keyword evidence="4 10" id="KW-1003">Cell membrane</keyword>
<dbReference type="Gene3D" id="3.30.1150.10">
    <property type="match status" value="1"/>
</dbReference>
<accession>A0A931HCB3</accession>
<evidence type="ECO:0000256" key="2">
    <source>
        <dbReference type="ARBA" id="ARBA00006555"/>
    </source>
</evidence>